<evidence type="ECO:0000256" key="15">
    <source>
        <dbReference type="ARBA" id="ARBA00040786"/>
    </source>
</evidence>
<evidence type="ECO:0000256" key="7">
    <source>
        <dbReference type="ARBA" id="ARBA00022824"/>
    </source>
</evidence>
<dbReference type="GO" id="GO:0016972">
    <property type="term" value="F:thiol oxidase activity"/>
    <property type="evidence" value="ECO:0007669"/>
    <property type="project" value="InterPro"/>
</dbReference>
<keyword evidence="4" id="KW-0813">Transport</keyword>
<keyword evidence="8" id="KW-0274">FAD</keyword>
<evidence type="ECO:0000256" key="9">
    <source>
        <dbReference type="ARBA" id="ARBA00022982"/>
    </source>
</evidence>
<comment type="caution">
    <text evidence="19">The sequence shown here is derived from an EMBL/GenBank/DDBJ whole genome shotgun (WGS) entry which is preliminary data.</text>
</comment>
<evidence type="ECO:0000256" key="2">
    <source>
        <dbReference type="ARBA" id="ARBA00004367"/>
    </source>
</evidence>
<dbReference type="EMBL" id="SRLO01001987">
    <property type="protein sequence ID" value="TNN34335.1"/>
    <property type="molecule type" value="Genomic_DNA"/>
</dbReference>
<dbReference type="AlphaFoldDB" id="A0A4Z2EZP5"/>
<keyword evidence="10" id="KW-0560">Oxidoreductase</keyword>
<dbReference type="Pfam" id="PF04137">
    <property type="entry name" value="ERO1"/>
    <property type="match status" value="1"/>
</dbReference>
<evidence type="ECO:0000313" key="20">
    <source>
        <dbReference type="Proteomes" id="UP000314294"/>
    </source>
</evidence>
<dbReference type="PANTHER" id="PTHR12613:SF1">
    <property type="entry name" value="ERO1-LIKE PROTEIN ALPHA"/>
    <property type="match status" value="1"/>
</dbReference>
<protein>
    <recommendedName>
        <fullName evidence="15">ERO1-like protein alpha</fullName>
    </recommendedName>
    <alternativeName>
        <fullName evidence="16">Endoplasmic reticulum oxidoreductase alpha</fullName>
    </alternativeName>
    <alternativeName>
        <fullName evidence="17">Oxidoreductin-1-L-alpha</fullName>
    </alternativeName>
</protein>
<proteinExistence type="inferred from homology"/>
<evidence type="ECO:0000256" key="1">
    <source>
        <dbReference type="ARBA" id="ARBA00001974"/>
    </source>
</evidence>
<keyword evidence="12" id="KW-1015">Disulfide bond</keyword>
<dbReference type="GO" id="GO:0034975">
    <property type="term" value="P:protein folding in endoplasmic reticulum"/>
    <property type="evidence" value="ECO:0007669"/>
    <property type="project" value="InterPro"/>
</dbReference>
<evidence type="ECO:0000256" key="10">
    <source>
        <dbReference type="ARBA" id="ARBA00023002"/>
    </source>
</evidence>
<dbReference type="Proteomes" id="UP000314294">
    <property type="component" value="Unassembled WGS sequence"/>
</dbReference>
<evidence type="ECO:0000256" key="14">
    <source>
        <dbReference type="ARBA" id="ARBA00023284"/>
    </source>
</evidence>
<evidence type="ECO:0000313" key="19">
    <source>
        <dbReference type="EMBL" id="TNN34335.1"/>
    </source>
</evidence>
<evidence type="ECO:0000256" key="13">
    <source>
        <dbReference type="ARBA" id="ARBA00023180"/>
    </source>
</evidence>
<comment type="cofactor">
    <cofactor evidence="1">
        <name>FAD</name>
        <dbReference type="ChEBI" id="CHEBI:57692"/>
    </cofactor>
</comment>
<evidence type="ECO:0000256" key="12">
    <source>
        <dbReference type="ARBA" id="ARBA00023157"/>
    </source>
</evidence>
<sequence>MKLLLLLLLLQVPGCADSRCFCQNQVPEGIRSSSQEQEDVRLAFLNISRVMDCVDCFKCRLWGKLQASGSDDITDLLTY</sequence>
<dbReference type="SUPFAM" id="SSF110019">
    <property type="entry name" value="ERO1-like"/>
    <property type="match status" value="1"/>
</dbReference>
<evidence type="ECO:0000256" key="16">
    <source>
        <dbReference type="ARBA" id="ARBA00041899"/>
    </source>
</evidence>
<dbReference type="InterPro" id="IPR037192">
    <property type="entry name" value="ERO1-like_sf"/>
</dbReference>
<comment type="similarity">
    <text evidence="3">Belongs to the EROs family.</text>
</comment>
<keyword evidence="13" id="KW-0325">Glycoprotein</keyword>
<dbReference type="GO" id="GO:0015035">
    <property type="term" value="F:protein-disulfide reductase activity"/>
    <property type="evidence" value="ECO:0007669"/>
    <property type="project" value="InterPro"/>
</dbReference>
<name>A0A4Z2EZP5_9TELE</name>
<evidence type="ECO:0000256" key="18">
    <source>
        <dbReference type="SAM" id="SignalP"/>
    </source>
</evidence>
<evidence type="ECO:0000256" key="4">
    <source>
        <dbReference type="ARBA" id="ARBA00022448"/>
    </source>
</evidence>
<evidence type="ECO:0000256" key="17">
    <source>
        <dbReference type="ARBA" id="ARBA00042500"/>
    </source>
</evidence>
<dbReference type="InterPro" id="IPR007266">
    <property type="entry name" value="Ero1"/>
</dbReference>
<evidence type="ECO:0000256" key="11">
    <source>
        <dbReference type="ARBA" id="ARBA00023136"/>
    </source>
</evidence>
<evidence type="ECO:0000256" key="6">
    <source>
        <dbReference type="ARBA" id="ARBA00022729"/>
    </source>
</evidence>
<accession>A0A4Z2EZP5</accession>
<comment type="subcellular location">
    <subcellularLocation>
        <location evidence="2">Endoplasmic reticulum membrane</location>
        <topology evidence="2">Peripheral membrane protein</topology>
        <orientation evidence="2">Lumenal side</orientation>
    </subcellularLocation>
</comment>
<reference evidence="19 20" key="1">
    <citation type="submission" date="2019-03" db="EMBL/GenBank/DDBJ databases">
        <title>First draft genome of Liparis tanakae, snailfish: a comprehensive survey of snailfish specific genes.</title>
        <authorList>
            <person name="Kim W."/>
            <person name="Song I."/>
            <person name="Jeong J.-H."/>
            <person name="Kim D."/>
            <person name="Kim S."/>
            <person name="Ryu S."/>
            <person name="Song J.Y."/>
            <person name="Lee S.K."/>
        </authorList>
    </citation>
    <scope>NUCLEOTIDE SEQUENCE [LARGE SCALE GENOMIC DNA]</scope>
    <source>
        <tissue evidence="19">Muscle</tissue>
    </source>
</reference>
<keyword evidence="9" id="KW-0249">Electron transport</keyword>
<evidence type="ECO:0000256" key="3">
    <source>
        <dbReference type="ARBA" id="ARBA00008277"/>
    </source>
</evidence>
<dbReference type="OrthoDB" id="1730390at2759"/>
<feature type="chain" id="PRO_5021234770" description="ERO1-like protein alpha" evidence="18">
    <location>
        <begin position="19"/>
        <end position="79"/>
    </location>
</feature>
<dbReference type="PANTHER" id="PTHR12613">
    <property type="entry name" value="ERO1-RELATED"/>
    <property type="match status" value="1"/>
</dbReference>
<keyword evidence="6 18" id="KW-0732">Signal</keyword>
<feature type="signal peptide" evidence="18">
    <location>
        <begin position="1"/>
        <end position="18"/>
    </location>
</feature>
<dbReference type="GO" id="GO:0071949">
    <property type="term" value="F:FAD binding"/>
    <property type="evidence" value="ECO:0007669"/>
    <property type="project" value="InterPro"/>
</dbReference>
<organism evidence="19 20">
    <name type="scientific">Liparis tanakae</name>
    <name type="common">Tanaka's snailfish</name>
    <dbReference type="NCBI Taxonomy" id="230148"/>
    <lineage>
        <taxon>Eukaryota</taxon>
        <taxon>Metazoa</taxon>
        <taxon>Chordata</taxon>
        <taxon>Craniata</taxon>
        <taxon>Vertebrata</taxon>
        <taxon>Euteleostomi</taxon>
        <taxon>Actinopterygii</taxon>
        <taxon>Neopterygii</taxon>
        <taxon>Teleostei</taxon>
        <taxon>Neoteleostei</taxon>
        <taxon>Acanthomorphata</taxon>
        <taxon>Eupercaria</taxon>
        <taxon>Perciformes</taxon>
        <taxon>Cottioidei</taxon>
        <taxon>Cottales</taxon>
        <taxon>Liparidae</taxon>
        <taxon>Liparis</taxon>
    </lineage>
</organism>
<evidence type="ECO:0000256" key="5">
    <source>
        <dbReference type="ARBA" id="ARBA00022630"/>
    </source>
</evidence>
<dbReference type="GO" id="GO:0005789">
    <property type="term" value="C:endoplasmic reticulum membrane"/>
    <property type="evidence" value="ECO:0007669"/>
    <property type="project" value="UniProtKB-SubCell"/>
</dbReference>
<keyword evidence="5" id="KW-0285">Flavoprotein</keyword>
<gene>
    <name evidence="19" type="primary">Ero1a</name>
    <name evidence="19" type="ORF">EYF80_055503</name>
</gene>
<keyword evidence="11" id="KW-0472">Membrane</keyword>
<keyword evidence="14" id="KW-0676">Redox-active center</keyword>
<keyword evidence="20" id="KW-1185">Reference proteome</keyword>
<evidence type="ECO:0000256" key="8">
    <source>
        <dbReference type="ARBA" id="ARBA00022827"/>
    </source>
</evidence>
<keyword evidence="7" id="KW-0256">Endoplasmic reticulum</keyword>